<protein>
    <submittedName>
        <fullName evidence="1">Antho-RFamide neuropeptide</fullName>
    </submittedName>
</protein>
<sequence length="80" mass="8692">AAQERQCKKGSLTTSRLQVEPLFHVLTFSSSTITGYAPHAHVHSDGPSEWSYPSPHSSFMGLSPCLLLLEKAIIGGSHSW</sequence>
<evidence type="ECO:0000313" key="1">
    <source>
        <dbReference type="EMBL" id="KAF5886529.1"/>
    </source>
</evidence>
<dbReference type="Proteomes" id="UP000727407">
    <property type="component" value="Unassembled WGS sequence"/>
</dbReference>
<name>A0A8J4TDF2_CLAMG</name>
<gene>
    <name evidence="1" type="ORF">DAT39_022497</name>
</gene>
<accession>A0A8J4TDF2</accession>
<keyword evidence="2" id="KW-1185">Reference proteome</keyword>
<dbReference type="AlphaFoldDB" id="A0A8J4TDF2"/>
<dbReference type="GO" id="GO:0007218">
    <property type="term" value="P:neuropeptide signaling pathway"/>
    <property type="evidence" value="ECO:0007669"/>
    <property type="project" value="UniProtKB-KW"/>
</dbReference>
<reference evidence="1" key="1">
    <citation type="submission" date="2020-07" db="EMBL/GenBank/DDBJ databases">
        <title>Clarias magur genome sequencing, assembly and annotation.</title>
        <authorList>
            <person name="Kushwaha B."/>
            <person name="Kumar R."/>
            <person name="Das P."/>
            <person name="Joshi C.G."/>
            <person name="Kumar D."/>
            <person name="Nagpure N.S."/>
            <person name="Pandey M."/>
            <person name="Agarwal S."/>
            <person name="Srivastava S."/>
            <person name="Singh M."/>
            <person name="Sahoo L."/>
            <person name="Jayasankar P."/>
            <person name="Meher P.K."/>
            <person name="Koringa P.G."/>
            <person name="Iquebal M.A."/>
            <person name="Das S.P."/>
            <person name="Bit A."/>
            <person name="Patnaik S."/>
            <person name="Patel N."/>
            <person name="Shah T.M."/>
            <person name="Hinsu A."/>
            <person name="Jena J.K."/>
        </authorList>
    </citation>
    <scope>NUCLEOTIDE SEQUENCE</scope>
    <source>
        <strain evidence="1">CIFAMagur01</strain>
        <tissue evidence="1">Testis</tissue>
    </source>
</reference>
<evidence type="ECO:0000313" key="2">
    <source>
        <dbReference type="Proteomes" id="UP000727407"/>
    </source>
</evidence>
<keyword evidence="1" id="KW-0527">Neuropeptide</keyword>
<proteinExistence type="predicted"/>
<comment type="caution">
    <text evidence="1">The sequence shown here is derived from an EMBL/GenBank/DDBJ whole genome shotgun (WGS) entry which is preliminary data.</text>
</comment>
<feature type="non-terminal residue" evidence="1">
    <location>
        <position position="1"/>
    </location>
</feature>
<organism evidence="1 2">
    <name type="scientific">Clarias magur</name>
    <name type="common">Asian catfish</name>
    <name type="synonym">Macropteronotus magur</name>
    <dbReference type="NCBI Taxonomy" id="1594786"/>
    <lineage>
        <taxon>Eukaryota</taxon>
        <taxon>Metazoa</taxon>
        <taxon>Chordata</taxon>
        <taxon>Craniata</taxon>
        <taxon>Vertebrata</taxon>
        <taxon>Euteleostomi</taxon>
        <taxon>Actinopterygii</taxon>
        <taxon>Neopterygii</taxon>
        <taxon>Teleostei</taxon>
        <taxon>Ostariophysi</taxon>
        <taxon>Siluriformes</taxon>
        <taxon>Clariidae</taxon>
        <taxon>Clarias</taxon>
    </lineage>
</organism>
<dbReference type="EMBL" id="QNUK01001172">
    <property type="protein sequence ID" value="KAF5886529.1"/>
    <property type="molecule type" value="Genomic_DNA"/>
</dbReference>